<dbReference type="PANTHER" id="PTHR14237:SF76">
    <property type="entry name" value="OS03G0765800 PROTEIN"/>
    <property type="match status" value="1"/>
</dbReference>
<protein>
    <submittedName>
        <fullName evidence="1">Uncharacterized protein</fullName>
    </submittedName>
</protein>
<organism evidence="1 2">
    <name type="scientific">Ensete ventricosum</name>
    <name type="common">Abyssinian banana</name>
    <name type="synonym">Musa ensete</name>
    <dbReference type="NCBI Taxonomy" id="4639"/>
    <lineage>
        <taxon>Eukaryota</taxon>
        <taxon>Viridiplantae</taxon>
        <taxon>Streptophyta</taxon>
        <taxon>Embryophyta</taxon>
        <taxon>Tracheophyta</taxon>
        <taxon>Spermatophyta</taxon>
        <taxon>Magnoliopsida</taxon>
        <taxon>Liliopsida</taxon>
        <taxon>Zingiberales</taxon>
        <taxon>Musaceae</taxon>
        <taxon>Ensete</taxon>
    </lineage>
</organism>
<dbReference type="PANTHER" id="PTHR14237">
    <property type="entry name" value="MOLYBDOPTERIN COFACTOR SULFURASE MOSC"/>
    <property type="match status" value="1"/>
</dbReference>
<dbReference type="AlphaFoldDB" id="A0A426YKG8"/>
<name>A0A426YKG8_ENSVE</name>
<gene>
    <name evidence="1" type="ORF">B296_00048924</name>
</gene>
<accession>A0A426YKG8</accession>
<evidence type="ECO:0000313" key="1">
    <source>
        <dbReference type="EMBL" id="RRT52224.1"/>
    </source>
</evidence>
<evidence type="ECO:0000313" key="2">
    <source>
        <dbReference type="Proteomes" id="UP000287651"/>
    </source>
</evidence>
<sequence>MHLWLWKPISHCVALLLDKKNRWRDGGGLSDRPSMLRQLQENELRDALEDGSLFKSQGMDHEVFGNPDEGSSVSRSRSLSRLHVQREFLQATALAAERLFLSADSIPTLEEAFTNLVTMLPQAYPFLTNKKVLTMFDHESQSLNWMAQSAREKGAKVYSAWFRWPTLKLCSTELRKQISHKRRKKKDSGHRALCVPGSVQSDRGKVLLPVDGFGSAEQLARLT</sequence>
<dbReference type="Proteomes" id="UP000287651">
    <property type="component" value="Unassembled WGS sequence"/>
</dbReference>
<reference evidence="1 2" key="1">
    <citation type="journal article" date="2014" name="Agronomy (Basel)">
        <title>A Draft Genome Sequence for Ensete ventricosum, the Drought-Tolerant Tree Against Hunger.</title>
        <authorList>
            <person name="Harrison J."/>
            <person name="Moore K.A."/>
            <person name="Paszkiewicz K."/>
            <person name="Jones T."/>
            <person name="Grant M."/>
            <person name="Ambacheew D."/>
            <person name="Muzemil S."/>
            <person name="Studholme D.J."/>
        </authorList>
    </citation>
    <scope>NUCLEOTIDE SEQUENCE [LARGE SCALE GENOMIC DNA]</scope>
</reference>
<proteinExistence type="predicted"/>
<comment type="caution">
    <text evidence="1">The sequence shown here is derived from an EMBL/GenBank/DDBJ whole genome shotgun (WGS) entry which is preliminary data.</text>
</comment>
<dbReference type="EMBL" id="AMZH03011786">
    <property type="protein sequence ID" value="RRT52224.1"/>
    <property type="molecule type" value="Genomic_DNA"/>
</dbReference>